<evidence type="ECO:0000256" key="1">
    <source>
        <dbReference type="SAM" id="MobiDB-lite"/>
    </source>
</evidence>
<proteinExistence type="predicted"/>
<sequence length="196" mass="23197">MSRKPLTPSQLIALMNADKEEKNRKRPCTSNVNTSKPKSSRPTLLNGKEFSNDEIRAMLNKKSVNEDEIKAIEREREERYFNSMEAREKIEEAATSLMEIKNVKIFTCTICKIKYHKKNPICIEKRHIIKEELGTRRFFKCNDCCRRCITYFVYPKTFCTNCKGRNFVRVAMKDERVVKDKEELLVRGKEEKFINR</sequence>
<dbReference type="SMART" id="SM01280">
    <property type="entry name" value="Mcm10"/>
    <property type="match status" value="1"/>
</dbReference>
<dbReference type="PANTHER" id="PTHR13454:SF11">
    <property type="entry name" value="PROTEIN MCM10 HOMOLOG"/>
    <property type="match status" value="1"/>
</dbReference>
<dbReference type="InterPro" id="IPR040184">
    <property type="entry name" value="Mcm10"/>
</dbReference>
<accession>A0A0K0E8V6</accession>
<evidence type="ECO:0000313" key="4">
    <source>
        <dbReference type="WBParaSite" id="SSTP_0000593900.1"/>
    </source>
</evidence>
<reference evidence="4" key="1">
    <citation type="submission" date="2015-08" db="UniProtKB">
        <authorList>
            <consortium name="WormBaseParasite"/>
        </authorList>
    </citation>
    <scope>IDENTIFICATION</scope>
</reference>
<evidence type="ECO:0000259" key="2">
    <source>
        <dbReference type="SMART" id="SM01280"/>
    </source>
</evidence>
<dbReference type="PANTHER" id="PTHR13454">
    <property type="entry name" value="PROTEIN MCM10 HOMOLOG"/>
    <property type="match status" value="1"/>
</dbReference>
<organism evidence="4">
    <name type="scientific">Strongyloides stercoralis</name>
    <name type="common">Threadworm</name>
    <dbReference type="NCBI Taxonomy" id="6248"/>
    <lineage>
        <taxon>Eukaryota</taxon>
        <taxon>Metazoa</taxon>
        <taxon>Ecdysozoa</taxon>
        <taxon>Nematoda</taxon>
        <taxon>Chromadorea</taxon>
        <taxon>Rhabditida</taxon>
        <taxon>Tylenchina</taxon>
        <taxon>Panagrolaimomorpha</taxon>
        <taxon>Strongyloidoidea</taxon>
        <taxon>Strongyloididae</taxon>
        <taxon>Strongyloides</taxon>
    </lineage>
</organism>
<dbReference type="Pfam" id="PF24863">
    <property type="entry name" value="zf-CCCH_Mcm10"/>
    <property type="match status" value="1"/>
</dbReference>
<dbReference type="GO" id="GO:0043596">
    <property type="term" value="C:nuclear replication fork"/>
    <property type="evidence" value="ECO:0007669"/>
    <property type="project" value="TreeGrafter"/>
</dbReference>
<evidence type="ECO:0000313" key="3">
    <source>
        <dbReference type="Proteomes" id="UP000035681"/>
    </source>
</evidence>
<feature type="compositionally biased region" description="Polar residues" evidence="1">
    <location>
        <begin position="28"/>
        <end position="43"/>
    </location>
</feature>
<dbReference type="AlphaFoldDB" id="A0A0K0E8V6"/>
<dbReference type="WBParaSite" id="SSTP_0000593900.1">
    <property type="protein sequence ID" value="SSTP_0000593900.1"/>
    <property type="gene ID" value="SSTP_0000593900"/>
</dbReference>
<dbReference type="Pfam" id="PF09332">
    <property type="entry name" value="Mcm10"/>
    <property type="match status" value="1"/>
</dbReference>
<dbReference type="STRING" id="6248.A0A0K0E8V6"/>
<name>A0A0K0E8V6_STRER</name>
<dbReference type="GO" id="GO:0006270">
    <property type="term" value="P:DNA replication initiation"/>
    <property type="evidence" value="ECO:0007669"/>
    <property type="project" value="InterPro"/>
</dbReference>
<dbReference type="InterPro" id="IPR015411">
    <property type="entry name" value="Rep_factor_Mcm10_C"/>
</dbReference>
<dbReference type="GO" id="GO:0003697">
    <property type="term" value="F:single-stranded DNA binding"/>
    <property type="evidence" value="ECO:0007669"/>
    <property type="project" value="InterPro"/>
</dbReference>
<feature type="region of interest" description="Disordered" evidence="1">
    <location>
        <begin position="16"/>
        <end position="47"/>
    </location>
</feature>
<feature type="domain" description="Replication factor Mcm10 C-terminal" evidence="2">
    <location>
        <begin position="1"/>
        <end position="196"/>
    </location>
</feature>
<dbReference type="WBParaSite" id="TCONS_00002932.p1">
    <property type="protein sequence ID" value="TCONS_00002932.p1"/>
    <property type="gene ID" value="XLOC_002713"/>
</dbReference>
<keyword evidence="3" id="KW-1185">Reference proteome</keyword>
<dbReference type="GO" id="GO:0003688">
    <property type="term" value="F:DNA replication origin binding"/>
    <property type="evidence" value="ECO:0007669"/>
    <property type="project" value="TreeGrafter"/>
</dbReference>
<evidence type="ECO:0000313" key="5">
    <source>
        <dbReference type="WBParaSite" id="TCONS_00002932.p1"/>
    </source>
</evidence>
<dbReference type="InterPro" id="IPR056791">
    <property type="entry name" value="Znf_Mcm10_C"/>
</dbReference>
<protein>
    <submittedName>
        <fullName evidence="4 5">Mcm10 domain-containing protein</fullName>
    </submittedName>
</protein>
<dbReference type="Proteomes" id="UP000035681">
    <property type="component" value="Unplaced"/>
</dbReference>